<organism evidence="3">
    <name type="scientific">viral metagenome</name>
    <dbReference type="NCBI Taxonomy" id="1070528"/>
    <lineage>
        <taxon>unclassified sequences</taxon>
        <taxon>metagenomes</taxon>
        <taxon>organismal metagenomes</taxon>
    </lineage>
</organism>
<reference evidence="3" key="1">
    <citation type="journal article" date="2020" name="Nature">
        <title>Giant virus diversity and host interactions through global metagenomics.</title>
        <authorList>
            <person name="Schulz F."/>
            <person name="Roux S."/>
            <person name="Paez-Espino D."/>
            <person name="Jungbluth S."/>
            <person name="Walsh D.A."/>
            <person name="Denef V.J."/>
            <person name="McMahon K.D."/>
            <person name="Konstantinidis K.T."/>
            <person name="Eloe-Fadrosh E.A."/>
            <person name="Kyrpides N.C."/>
            <person name="Woyke T."/>
        </authorList>
    </citation>
    <scope>NUCLEOTIDE SEQUENCE</scope>
    <source>
        <strain evidence="3">GVMAG-M-3300027892-73</strain>
    </source>
</reference>
<dbReference type="InterPro" id="IPR043915">
    <property type="entry name" value="P9_TM"/>
</dbReference>
<keyword evidence="1" id="KW-1133">Transmembrane helix</keyword>
<sequence length="238" mass="27371">MSNTFWTNDPYILFNKNYIFDIWPSSKMTYAEKLNSISRLILVITIVGFVGTSSIRILVVGLVTLIAIYLLHRFHNSKENFSVEGNNVYDLVPTRHSDKVNPSTELSQIVQQEFKEGNKKNPFSNVLLTQINDEPNRLAAPPAFNPNIETKITKDVKKAVQFMNPEINNTDKQLFDSLWDNFTLDNSNRVFYSTPNTRVANDQGAYAKFLYGNMPSAKGSTMEDNIQREKDNYRYTLY</sequence>
<name>A0A6C0LLR2_9ZZZZ</name>
<accession>A0A6C0LLR2</accession>
<evidence type="ECO:0000259" key="2">
    <source>
        <dbReference type="Pfam" id="PF19066"/>
    </source>
</evidence>
<dbReference type="Pfam" id="PF19066">
    <property type="entry name" value="P9_TM"/>
    <property type="match status" value="1"/>
</dbReference>
<dbReference type="AlphaFoldDB" id="A0A6C0LLR2"/>
<keyword evidence="1" id="KW-0812">Transmembrane</keyword>
<evidence type="ECO:0000313" key="3">
    <source>
        <dbReference type="EMBL" id="QHU30838.1"/>
    </source>
</evidence>
<protein>
    <recommendedName>
        <fullName evidence="2">Minor capsid protein P9 transmembrane helices domain-containing protein</fullName>
    </recommendedName>
</protein>
<dbReference type="EMBL" id="MN740520">
    <property type="protein sequence ID" value="QHU30838.1"/>
    <property type="molecule type" value="Genomic_DNA"/>
</dbReference>
<evidence type="ECO:0000256" key="1">
    <source>
        <dbReference type="SAM" id="Phobius"/>
    </source>
</evidence>
<keyword evidence="1" id="KW-0472">Membrane</keyword>
<feature type="domain" description="Minor capsid protein P9 transmembrane helices" evidence="2">
    <location>
        <begin position="5"/>
        <end position="71"/>
    </location>
</feature>
<feature type="transmembrane region" description="Helical" evidence="1">
    <location>
        <begin position="40"/>
        <end position="71"/>
    </location>
</feature>
<proteinExistence type="predicted"/>